<keyword evidence="10" id="KW-0539">Nucleus</keyword>
<dbReference type="Gene3D" id="3.30.40.10">
    <property type="entry name" value="Zinc/RING finger domain, C3HC4 (zinc finger)"/>
    <property type="match status" value="1"/>
</dbReference>
<evidence type="ECO:0000256" key="7">
    <source>
        <dbReference type="ARBA" id="ARBA00022490"/>
    </source>
</evidence>
<dbReference type="FunFam" id="3.30.40.10:FF:000055">
    <property type="entry name" value="Ubiquitin conjugation factor e4 a"/>
    <property type="match status" value="1"/>
</dbReference>
<evidence type="ECO:0000256" key="1">
    <source>
        <dbReference type="ARBA" id="ARBA00000900"/>
    </source>
</evidence>
<dbReference type="PANTHER" id="PTHR13931:SF2">
    <property type="entry name" value="UBIQUITIN CONJUGATION FACTOR E4 B"/>
    <property type="match status" value="1"/>
</dbReference>
<dbReference type="GO" id="GO:0000151">
    <property type="term" value="C:ubiquitin ligase complex"/>
    <property type="evidence" value="ECO:0007669"/>
    <property type="project" value="InterPro"/>
</dbReference>
<evidence type="ECO:0000313" key="12">
    <source>
        <dbReference type="EMBL" id="KAG0558705.1"/>
    </source>
</evidence>
<evidence type="ECO:0000256" key="8">
    <source>
        <dbReference type="ARBA" id="ARBA00022679"/>
    </source>
</evidence>
<dbReference type="GO" id="GO:0005737">
    <property type="term" value="C:cytoplasm"/>
    <property type="evidence" value="ECO:0007669"/>
    <property type="project" value="UniProtKB-SubCell"/>
</dbReference>
<dbReference type="SUPFAM" id="SSF57850">
    <property type="entry name" value="RING/U-box"/>
    <property type="match status" value="1"/>
</dbReference>
<evidence type="ECO:0000256" key="4">
    <source>
        <dbReference type="ARBA" id="ARBA00004906"/>
    </source>
</evidence>
<gene>
    <name evidence="12" type="ORF">KC19_10G048000</name>
</gene>
<dbReference type="InterPro" id="IPR019474">
    <property type="entry name" value="Ub_conjug_fac_E4_core"/>
</dbReference>
<keyword evidence="9" id="KW-0833">Ubl conjugation pathway</keyword>
<dbReference type="InterPro" id="IPR013083">
    <property type="entry name" value="Znf_RING/FYVE/PHD"/>
</dbReference>
<comment type="similarity">
    <text evidence="5">Belongs to the ubiquitin conjugation factor E4 family.</text>
</comment>
<comment type="pathway">
    <text evidence="4">Protein modification; protein ubiquitination.</text>
</comment>
<feature type="domain" description="U-box" evidence="11">
    <location>
        <begin position="995"/>
        <end position="1069"/>
    </location>
</feature>
<dbReference type="PANTHER" id="PTHR13931">
    <property type="entry name" value="UBIQUITINATION FACTOR E4"/>
    <property type="match status" value="1"/>
</dbReference>
<protein>
    <recommendedName>
        <fullName evidence="6">RING-type E3 ubiquitin transferase</fullName>
        <ecNumber evidence="6">2.3.2.27</ecNumber>
    </recommendedName>
</protein>
<proteinExistence type="inferred from homology"/>
<dbReference type="PROSITE" id="PS51698">
    <property type="entry name" value="U_BOX"/>
    <property type="match status" value="1"/>
</dbReference>
<reference evidence="12" key="1">
    <citation type="submission" date="2020-06" db="EMBL/GenBank/DDBJ databases">
        <title>WGS assembly of Ceratodon purpureus strain R40.</title>
        <authorList>
            <person name="Carey S.B."/>
            <person name="Jenkins J."/>
            <person name="Shu S."/>
            <person name="Lovell J.T."/>
            <person name="Sreedasyam A."/>
            <person name="Maumus F."/>
            <person name="Tiley G.P."/>
            <person name="Fernandez-Pozo N."/>
            <person name="Barry K."/>
            <person name="Chen C."/>
            <person name="Wang M."/>
            <person name="Lipzen A."/>
            <person name="Daum C."/>
            <person name="Saski C.A."/>
            <person name="Payton A.C."/>
            <person name="Mcbreen J.C."/>
            <person name="Conrad R.E."/>
            <person name="Kollar L.M."/>
            <person name="Olsson S."/>
            <person name="Huttunen S."/>
            <person name="Landis J.B."/>
            <person name="Wickett N.J."/>
            <person name="Johnson M.G."/>
            <person name="Rensing S.A."/>
            <person name="Grimwood J."/>
            <person name="Schmutz J."/>
            <person name="Mcdaniel S.F."/>
        </authorList>
    </citation>
    <scope>NUCLEOTIDE SEQUENCE</scope>
    <source>
        <strain evidence="12">R40</strain>
    </source>
</reference>
<comment type="catalytic activity">
    <reaction evidence="1">
        <text>S-ubiquitinyl-[E2 ubiquitin-conjugating enzyme]-L-cysteine + [acceptor protein]-L-lysine = [E2 ubiquitin-conjugating enzyme]-L-cysteine + N(6)-ubiquitinyl-[acceptor protein]-L-lysine.</text>
        <dbReference type="EC" id="2.3.2.27"/>
    </reaction>
</comment>
<keyword evidence="8" id="KW-0808">Transferase</keyword>
<evidence type="ECO:0000259" key="11">
    <source>
        <dbReference type="PROSITE" id="PS51698"/>
    </source>
</evidence>
<evidence type="ECO:0000313" key="13">
    <source>
        <dbReference type="Proteomes" id="UP000822688"/>
    </source>
</evidence>
<dbReference type="Pfam" id="PF04564">
    <property type="entry name" value="U-box"/>
    <property type="match status" value="1"/>
</dbReference>
<dbReference type="Proteomes" id="UP000822688">
    <property type="component" value="Chromosome 10"/>
</dbReference>
<comment type="caution">
    <text evidence="12">The sequence shown here is derived from an EMBL/GenBank/DDBJ whole genome shotgun (WGS) entry which is preliminary data.</text>
</comment>
<evidence type="ECO:0000256" key="10">
    <source>
        <dbReference type="ARBA" id="ARBA00023242"/>
    </source>
</evidence>
<evidence type="ECO:0000256" key="6">
    <source>
        <dbReference type="ARBA" id="ARBA00012483"/>
    </source>
</evidence>
<comment type="subcellular location">
    <subcellularLocation>
        <location evidence="3">Cytoplasm</location>
    </subcellularLocation>
    <subcellularLocation>
        <location evidence="2">Nucleus</location>
    </subcellularLocation>
</comment>
<dbReference type="CDD" id="cd16657">
    <property type="entry name" value="RING-Ubox_UBE4A"/>
    <property type="match status" value="1"/>
</dbReference>
<dbReference type="GO" id="GO:0000209">
    <property type="term" value="P:protein polyubiquitination"/>
    <property type="evidence" value="ECO:0007669"/>
    <property type="project" value="TreeGrafter"/>
</dbReference>
<dbReference type="GO" id="GO:0006511">
    <property type="term" value="P:ubiquitin-dependent protein catabolic process"/>
    <property type="evidence" value="ECO:0007669"/>
    <property type="project" value="InterPro"/>
</dbReference>
<dbReference type="EC" id="2.3.2.27" evidence="6"/>
<dbReference type="SMART" id="SM00504">
    <property type="entry name" value="Ubox"/>
    <property type="match status" value="1"/>
</dbReference>
<name>A0A8T0GJE4_CERPU</name>
<evidence type="ECO:0000256" key="9">
    <source>
        <dbReference type="ARBA" id="ARBA00022786"/>
    </source>
</evidence>
<accession>A0A8T0GJE4</accession>
<dbReference type="Pfam" id="PF10408">
    <property type="entry name" value="Ufd2P_core"/>
    <property type="match status" value="2"/>
</dbReference>
<organism evidence="12 13">
    <name type="scientific">Ceratodon purpureus</name>
    <name type="common">Fire moss</name>
    <name type="synonym">Dicranum purpureum</name>
    <dbReference type="NCBI Taxonomy" id="3225"/>
    <lineage>
        <taxon>Eukaryota</taxon>
        <taxon>Viridiplantae</taxon>
        <taxon>Streptophyta</taxon>
        <taxon>Embryophyta</taxon>
        <taxon>Bryophyta</taxon>
        <taxon>Bryophytina</taxon>
        <taxon>Bryopsida</taxon>
        <taxon>Dicranidae</taxon>
        <taxon>Pseudoditrichales</taxon>
        <taxon>Ditrichaceae</taxon>
        <taxon>Ceratodon</taxon>
    </lineage>
</organism>
<dbReference type="InterPro" id="IPR003613">
    <property type="entry name" value="Ubox_domain"/>
</dbReference>
<dbReference type="GO" id="GO:0034450">
    <property type="term" value="F:ubiquitin-ubiquitin ligase activity"/>
    <property type="evidence" value="ECO:0007669"/>
    <property type="project" value="InterPro"/>
</dbReference>
<evidence type="ECO:0000256" key="3">
    <source>
        <dbReference type="ARBA" id="ARBA00004496"/>
    </source>
</evidence>
<keyword evidence="7" id="KW-0963">Cytoplasm</keyword>
<evidence type="ECO:0000256" key="2">
    <source>
        <dbReference type="ARBA" id="ARBA00004123"/>
    </source>
</evidence>
<dbReference type="GO" id="GO:0005634">
    <property type="term" value="C:nucleus"/>
    <property type="evidence" value="ECO:0007669"/>
    <property type="project" value="UniProtKB-SubCell"/>
</dbReference>
<dbReference type="EMBL" id="CM026431">
    <property type="protein sequence ID" value="KAG0558705.1"/>
    <property type="molecule type" value="Genomic_DNA"/>
</dbReference>
<keyword evidence="13" id="KW-1185">Reference proteome</keyword>
<evidence type="ECO:0000256" key="5">
    <source>
        <dbReference type="ARBA" id="ARBA00007434"/>
    </source>
</evidence>
<dbReference type="GO" id="GO:0036503">
    <property type="term" value="P:ERAD pathway"/>
    <property type="evidence" value="ECO:0007669"/>
    <property type="project" value="InterPro"/>
</dbReference>
<sequence length="1070" mass="121034">MAQAVKPGRTMADLEDAVLRRVLVVTVKPGSPEGPGLPVYLEQLCGELMSEDKPTLLSRELLERVLMDRLGTFSVGMEAPFLYLVNCYRRASEESRKAQNMRDKAQLAMVQDALQQVKDLALSYSVLMLVHPSMFPQPHEVGLGPNSLLLASLLADGSSNSGFYATSSGLEPLPPGFFEGLLKRFEDEPDGFRSTFEHLFKDLQGTVWKLSPLGPFQRCVRTLVMLVSYPKLAKVLVEHPMWNPKGNHIHGRVLEVSSILGPFFHISVIPDHPVFGNGEPNVRQQCFSDSSSRRAGDLNSSYATIKTVMHQLYDGLHEVLMKLLRNSETKEAVLQYLADVIQKNGNRSQLQSNPLAVASSGMFVSLSAVMLKLCAPFLDASLSKKDKLDARYVLQGGRLDFSGLTAILATSEELARWVDGRNHSRTEGFRQVQQLREQEELRRLQAEEASTSMQIDSLQSYPLKSMASASSDNVKFNFICECFLMTARVLNLGLIKTFSDFKSLAQEQSRRKEELATLKNMRGDGAPAQIEQDIAQLEAHIEQLSQDRLCYNSQLMNDVDLMQEALAYYRLMVVWLTGLVGGFRMPLPAVCPMEFASMPEHFVEDAMELLLFASRIPRALDGVNLDEFMSFIVMFMGSPLYIKNPYLRAKMVEVLNAWMPKNHGYSPTLSSSMASLFEGHQLALQYLVPNLLQLYVDIEFTGAHTQFYDKFNIRHNIAELLEYLWSVPSHHNSWKQIAMKEEKGSYLKFLNLLINDSIFLLDESLKKIPELKEMEVQLSEEQWSRRPAQERQERERHYHQQEHVVRYDMMLANEDVKMILYTSAEITAPFLLPEMVCSPFSHLIIFGTFEDRDYSSSSLCIFIGGNDILQSGNHAVQVERIAAMLNYFLLQLVGPQRKALKVKDPEKYEFRPRELLAQIVNIYVNLDRGDPQGLFARAISSDGRSYKNELFTGAAGVLRQYGGLPMQMLDEFEALGAKARAQAQEMMDAEALLGDIPDEFLDPIQYTLMTDPVILPSSKTTVDRSVIQRHLLSDQTDPFNRSLLTAEMLTPDFELKKKIDEYLASHSKKL</sequence>
<dbReference type="InterPro" id="IPR045132">
    <property type="entry name" value="UBE4"/>
</dbReference>
<dbReference type="AlphaFoldDB" id="A0A8T0GJE4"/>